<evidence type="ECO:0000259" key="8">
    <source>
        <dbReference type="PROSITE" id="PS50049"/>
    </source>
</evidence>
<reference evidence="9 10" key="1">
    <citation type="submission" date="2019-06" db="EMBL/GenBank/DDBJ databases">
        <title>A chromosome-scale genome assembly of the striped catfish, Pangasianodon hypophthalmus.</title>
        <authorList>
            <person name="Wen M."/>
            <person name="Zahm M."/>
            <person name="Roques C."/>
            <person name="Cabau C."/>
            <person name="Klopp C."/>
            <person name="Donnadieu C."/>
            <person name="Jouanno E."/>
            <person name="Avarre J.-C."/>
            <person name="Campet M."/>
            <person name="Ha T.T.T."/>
            <person name="Dugue R."/>
            <person name="Lampietro C."/>
            <person name="Louis A."/>
            <person name="Herpin A."/>
            <person name="Echchiki A."/>
            <person name="Berthelot C."/>
            <person name="Parey E."/>
            <person name="Roest-Crollius H."/>
            <person name="Braasch I."/>
            <person name="Postlethwait J."/>
            <person name="Bobe J."/>
            <person name="Montfort J."/>
            <person name="Bouchez O."/>
            <person name="Begum T."/>
            <person name="Schartl M."/>
            <person name="Guiguen Y."/>
        </authorList>
    </citation>
    <scope>NUCLEOTIDE SEQUENCE [LARGE SCALE GENOMIC DNA]</scope>
    <source>
        <strain evidence="9 10">Indonesia</strain>
        <tissue evidence="9">Blood</tissue>
    </source>
</reference>
<dbReference type="GO" id="GO:0016020">
    <property type="term" value="C:membrane"/>
    <property type="evidence" value="ECO:0007669"/>
    <property type="project" value="InterPro"/>
</dbReference>
<evidence type="ECO:0000256" key="4">
    <source>
        <dbReference type="ARBA" id="ARBA00022525"/>
    </source>
</evidence>
<dbReference type="EMBL" id="VFJC01000008">
    <property type="protein sequence ID" value="KAB5571139.1"/>
    <property type="molecule type" value="Genomic_DNA"/>
</dbReference>
<evidence type="ECO:0000256" key="5">
    <source>
        <dbReference type="ARBA" id="ARBA00023157"/>
    </source>
</evidence>
<dbReference type="PROSITE" id="PS50049">
    <property type="entry name" value="THD_2"/>
    <property type="match status" value="1"/>
</dbReference>
<protein>
    <recommendedName>
        <fullName evidence="8">THD domain-containing protein</fullName>
    </recommendedName>
</protein>
<comment type="caution">
    <text evidence="9">The sequence shown here is derived from an EMBL/GenBank/DDBJ whole genome shotgun (WGS) entry which is preliminary data.</text>
</comment>
<feature type="region of interest" description="Disordered" evidence="7">
    <location>
        <begin position="110"/>
        <end position="186"/>
    </location>
</feature>
<name>A0A5N5NVD6_PANHP</name>
<dbReference type="GO" id="GO:0006955">
    <property type="term" value="P:immune response"/>
    <property type="evidence" value="ECO:0007669"/>
    <property type="project" value="InterPro"/>
</dbReference>
<evidence type="ECO:0000256" key="6">
    <source>
        <dbReference type="ARBA" id="ARBA00023180"/>
    </source>
</evidence>
<dbReference type="Gene3D" id="2.60.120.40">
    <property type="match status" value="1"/>
</dbReference>
<dbReference type="GO" id="GO:0005123">
    <property type="term" value="F:death receptor binding"/>
    <property type="evidence" value="ECO:0007669"/>
    <property type="project" value="TreeGrafter"/>
</dbReference>
<dbReference type="GO" id="GO:0048513">
    <property type="term" value="P:animal organ development"/>
    <property type="evidence" value="ECO:0007669"/>
    <property type="project" value="TreeGrafter"/>
</dbReference>
<dbReference type="PANTHER" id="PTHR15151:SF13">
    <property type="entry name" value="ECTODYSPLASIN-A"/>
    <property type="match status" value="1"/>
</dbReference>
<evidence type="ECO:0000256" key="3">
    <source>
        <dbReference type="ARBA" id="ARBA00022514"/>
    </source>
</evidence>
<comment type="similarity">
    <text evidence="2">Belongs to the tumor necrosis factor family.</text>
</comment>
<dbReference type="Proteomes" id="UP000327468">
    <property type="component" value="Chromosome 7"/>
</dbReference>
<dbReference type="GO" id="GO:0005125">
    <property type="term" value="F:cytokine activity"/>
    <property type="evidence" value="ECO:0007669"/>
    <property type="project" value="UniProtKB-KW"/>
</dbReference>
<evidence type="ECO:0000256" key="2">
    <source>
        <dbReference type="ARBA" id="ARBA00008670"/>
    </source>
</evidence>
<dbReference type="InterPro" id="IPR051748">
    <property type="entry name" value="TNF_Ligand_Superfamily"/>
</dbReference>
<dbReference type="GO" id="GO:0038177">
    <property type="term" value="F:death receptor agonist activity"/>
    <property type="evidence" value="ECO:0007669"/>
    <property type="project" value="TreeGrafter"/>
</dbReference>
<evidence type="ECO:0000256" key="7">
    <source>
        <dbReference type="SAM" id="MobiDB-lite"/>
    </source>
</evidence>
<dbReference type="InterPro" id="IPR006052">
    <property type="entry name" value="TNF_dom"/>
</dbReference>
<dbReference type="SUPFAM" id="SSF49842">
    <property type="entry name" value="TNF-like"/>
    <property type="match status" value="1"/>
</dbReference>
<dbReference type="AlphaFoldDB" id="A0A5N5NVD6"/>
<keyword evidence="4" id="KW-0964">Secreted</keyword>
<dbReference type="GO" id="GO:0005615">
    <property type="term" value="C:extracellular space"/>
    <property type="evidence" value="ECO:0007669"/>
    <property type="project" value="UniProtKB-KW"/>
</dbReference>
<sequence>MTPECFEDKFCSIKDECTHLHSSCVCQNCCRNCKIFFGFFVVSLSLHVVTLSCFLDLRSEWKRELHTRRGDMERRADPEELIFVSDIEISAQNHDFTDLTEEKRISFWRTKRATKESNGKRKKGRKRSQGTPGPTGPPGPPGPQGPPGIPGIPGIPGSNSLGPLGPPGPPGPRGPPGPQGPAGSVDKTKARVLQPAVVHLQGQETTILVREDLPEGLLKNWKTVSVQHNVFKMHSRSGELEVLMDGIYFIYSQVEIYYLNFTDIASYEVLVDRLPFLRCTCSIETGQRKFNTCYTAGVSMLRAHQRISIRIVYEDLLISMTDHSTFLGSVRLGDVPSSGHSKTHRTLSPYV</sequence>
<dbReference type="Pfam" id="PF00229">
    <property type="entry name" value="TNF"/>
    <property type="match status" value="1"/>
</dbReference>
<feature type="domain" description="THD" evidence="8">
    <location>
        <begin position="196"/>
        <end position="332"/>
    </location>
</feature>
<accession>A0A5N5NVD6</accession>
<keyword evidence="3" id="KW-0202">Cytokine</keyword>
<dbReference type="GO" id="GO:0005164">
    <property type="term" value="F:tumor necrosis factor receptor binding"/>
    <property type="evidence" value="ECO:0007669"/>
    <property type="project" value="InterPro"/>
</dbReference>
<gene>
    <name evidence="9" type="ORF">PHYPO_G00221570</name>
</gene>
<feature type="compositionally biased region" description="Pro residues" evidence="7">
    <location>
        <begin position="164"/>
        <end position="179"/>
    </location>
</feature>
<feature type="compositionally biased region" description="Pro residues" evidence="7">
    <location>
        <begin position="134"/>
        <end position="150"/>
    </location>
</feature>
<keyword evidence="10" id="KW-1185">Reference proteome</keyword>
<evidence type="ECO:0000313" key="10">
    <source>
        <dbReference type="Proteomes" id="UP000327468"/>
    </source>
</evidence>
<organism evidence="9 10">
    <name type="scientific">Pangasianodon hypophthalmus</name>
    <name type="common">Striped catfish</name>
    <name type="synonym">Helicophagus hypophthalmus</name>
    <dbReference type="NCBI Taxonomy" id="310915"/>
    <lineage>
        <taxon>Eukaryota</taxon>
        <taxon>Metazoa</taxon>
        <taxon>Chordata</taxon>
        <taxon>Craniata</taxon>
        <taxon>Vertebrata</taxon>
        <taxon>Euteleostomi</taxon>
        <taxon>Actinopterygii</taxon>
        <taxon>Neopterygii</taxon>
        <taxon>Teleostei</taxon>
        <taxon>Ostariophysi</taxon>
        <taxon>Siluriformes</taxon>
        <taxon>Pangasiidae</taxon>
        <taxon>Pangasianodon</taxon>
    </lineage>
</organism>
<evidence type="ECO:0000256" key="1">
    <source>
        <dbReference type="ARBA" id="ARBA00004613"/>
    </source>
</evidence>
<evidence type="ECO:0000313" key="9">
    <source>
        <dbReference type="EMBL" id="KAB5571139.1"/>
    </source>
</evidence>
<keyword evidence="6" id="KW-0325">Glycoprotein</keyword>
<dbReference type="PANTHER" id="PTHR15151">
    <property type="entry name" value="PROTEIN EIGER"/>
    <property type="match status" value="1"/>
</dbReference>
<dbReference type="InterPro" id="IPR008983">
    <property type="entry name" value="Tumour_necrosis_fac-like_dom"/>
</dbReference>
<comment type="subcellular location">
    <subcellularLocation>
        <location evidence="1">Secreted</location>
    </subcellularLocation>
</comment>
<proteinExistence type="inferred from homology"/>
<keyword evidence="5" id="KW-1015">Disulfide bond</keyword>